<keyword evidence="3" id="KW-0238">DNA-binding</keyword>
<sequence>MLASRSSTSKRSKKVTTALKGANEDELQCPSFTVVIRSHNLLKQNVTVPGGILREHINGSMQTATLKYRDGSWPVKLLYYPQHGSGKLLAGWASFHRGTYLKEGDVCLFELVRIDNVELKVSNFRRNAKI</sequence>
<dbReference type="CDD" id="cd10017">
    <property type="entry name" value="B3_DNA"/>
    <property type="match status" value="1"/>
</dbReference>
<dbReference type="SUPFAM" id="SSF101936">
    <property type="entry name" value="DNA-binding pseudobarrel domain"/>
    <property type="match status" value="1"/>
</dbReference>
<dbReference type="InterPro" id="IPR044837">
    <property type="entry name" value="REM16-like"/>
</dbReference>
<keyword evidence="2" id="KW-0805">Transcription regulation</keyword>
<dbReference type="PANTHER" id="PTHR31391:SF143">
    <property type="entry name" value="B3 DNA-BINDING DOMAIN PROTEIN"/>
    <property type="match status" value="1"/>
</dbReference>
<keyword evidence="5" id="KW-0539">Nucleus</keyword>
<protein>
    <recommendedName>
        <fullName evidence="7">TF-B3 domain-containing protein</fullName>
    </recommendedName>
</protein>
<evidence type="ECO:0000256" key="1">
    <source>
        <dbReference type="ARBA" id="ARBA00004123"/>
    </source>
</evidence>
<dbReference type="Pfam" id="PF02362">
    <property type="entry name" value="B3"/>
    <property type="match status" value="1"/>
</dbReference>
<dbReference type="GO" id="GO:0003677">
    <property type="term" value="F:DNA binding"/>
    <property type="evidence" value="ECO:0007669"/>
    <property type="project" value="UniProtKB-KW"/>
</dbReference>
<evidence type="ECO:0000259" key="7">
    <source>
        <dbReference type="PROSITE" id="PS50863"/>
    </source>
</evidence>
<evidence type="ECO:0000256" key="6">
    <source>
        <dbReference type="SAM" id="MobiDB-lite"/>
    </source>
</evidence>
<feature type="domain" description="TF-B3" evidence="7">
    <location>
        <begin position="31"/>
        <end position="127"/>
    </location>
</feature>
<dbReference type="InParanoid" id="A0A059D7B1"/>
<evidence type="ECO:0000256" key="5">
    <source>
        <dbReference type="ARBA" id="ARBA00023242"/>
    </source>
</evidence>
<evidence type="ECO:0000256" key="4">
    <source>
        <dbReference type="ARBA" id="ARBA00023163"/>
    </source>
</evidence>
<evidence type="ECO:0000256" key="3">
    <source>
        <dbReference type="ARBA" id="ARBA00023125"/>
    </source>
</evidence>
<feature type="region of interest" description="Disordered" evidence="6">
    <location>
        <begin position="1"/>
        <end position="20"/>
    </location>
</feature>
<evidence type="ECO:0000256" key="2">
    <source>
        <dbReference type="ARBA" id="ARBA00023015"/>
    </source>
</evidence>
<dbReference type="InterPro" id="IPR003340">
    <property type="entry name" value="B3_DNA-bd"/>
</dbReference>
<dbReference type="PROSITE" id="PS50863">
    <property type="entry name" value="B3"/>
    <property type="match status" value="1"/>
</dbReference>
<accession>A0A059D7B1</accession>
<gene>
    <name evidence="8" type="ORF">EUGRSUZ_B02808</name>
</gene>
<dbReference type="InterPro" id="IPR015300">
    <property type="entry name" value="DNA-bd_pseudobarrel_sf"/>
</dbReference>
<organism evidence="8">
    <name type="scientific">Eucalyptus grandis</name>
    <name type="common">Flooded gum</name>
    <dbReference type="NCBI Taxonomy" id="71139"/>
    <lineage>
        <taxon>Eukaryota</taxon>
        <taxon>Viridiplantae</taxon>
        <taxon>Streptophyta</taxon>
        <taxon>Embryophyta</taxon>
        <taxon>Tracheophyta</taxon>
        <taxon>Spermatophyta</taxon>
        <taxon>Magnoliopsida</taxon>
        <taxon>eudicotyledons</taxon>
        <taxon>Gunneridae</taxon>
        <taxon>Pentapetalae</taxon>
        <taxon>rosids</taxon>
        <taxon>malvids</taxon>
        <taxon>Myrtales</taxon>
        <taxon>Myrtaceae</taxon>
        <taxon>Myrtoideae</taxon>
        <taxon>Eucalypteae</taxon>
        <taxon>Eucalyptus</taxon>
    </lineage>
</organism>
<name>A0A059D7B1_EUCGR</name>
<evidence type="ECO:0000313" key="8">
    <source>
        <dbReference type="EMBL" id="KCW86110.1"/>
    </source>
</evidence>
<dbReference type="AlphaFoldDB" id="A0A059D7B1"/>
<dbReference type="GO" id="GO:0005634">
    <property type="term" value="C:nucleus"/>
    <property type="evidence" value="ECO:0007669"/>
    <property type="project" value="UniProtKB-SubCell"/>
</dbReference>
<dbReference type="Gene3D" id="2.40.330.10">
    <property type="entry name" value="DNA-binding pseudobarrel domain"/>
    <property type="match status" value="1"/>
</dbReference>
<keyword evidence="4" id="KW-0804">Transcription</keyword>
<dbReference type="EMBL" id="KK198754">
    <property type="protein sequence ID" value="KCW86110.1"/>
    <property type="molecule type" value="Genomic_DNA"/>
</dbReference>
<comment type="subcellular location">
    <subcellularLocation>
        <location evidence="1">Nucleus</location>
    </subcellularLocation>
</comment>
<dbReference type="Gramene" id="KCW86110">
    <property type="protein sequence ID" value="KCW86110"/>
    <property type="gene ID" value="EUGRSUZ_B02808"/>
</dbReference>
<reference evidence="8" key="1">
    <citation type="submission" date="2013-07" db="EMBL/GenBank/DDBJ databases">
        <title>The genome of Eucalyptus grandis.</title>
        <authorList>
            <person name="Schmutz J."/>
            <person name="Hayes R."/>
            <person name="Myburg A."/>
            <person name="Tuskan G."/>
            <person name="Grattapaglia D."/>
            <person name="Rokhsar D.S."/>
        </authorList>
    </citation>
    <scope>NUCLEOTIDE SEQUENCE</scope>
    <source>
        <tissue evidence="8">Leaf extractions</tissue>
    </source>
</reference>
<proteinExistence type="predicted"/>
<dbReference type="PANTHER" id="PTHR31391">
    <property type="entry name" value="B3 DOMAIN-CONTAINING PROTEIN OS11G0197600-RELATED"/>
    <property type="match status" value="1"/>
</dbReference>
<dbReference type="SMART" id="SM01019">
    <property type="entry name" value="B3"/>
    <property type="match status" value="1"/>
</dbReference>